<proteinExistence type="predicted"/>
<dbReference type="Gene3D" id="1.25.40.10">
    <property type="entry name" value="Tetratricopeptide repeat domain"/>
    <property type="match status" value="3"/>
</dbReference>
<dbReference type="InterPro" id="IPR019734">
    <property type="entry name" value="TPR_rpt"/>
</dbReference>
<protein>
    <submittedName>
        <fullName evidence="3">Tetratricopeptide repeat protein</fullName>
    </submittedName>
</protein>
<feature type="repeat" description="TPR" evidence="1">
    <location>
        <begin position="236"/>
        <end position="269"/>
    </location>
</feature>
<dbReference type="EMBL" id="JAVRHX010000002">
    <property type="protein sequence ID" value="MDT0595027.1"/>
    <property type="molecule type" value="Genomic_DNA"/>
</dbReference>
<dbReference type="PROSITE" id="PS51257">
    <property type="entry name" value="PROKAR_LIPOPROTEIN"/>
    <property type="match status" value="1"/>
</dbReference>
<dbReference type="SUPFAM" id="SSF48452">
    <property type="entry name" value="TPR-like"/>
    <property type="match status" value="2"/>
</dbReference>
<evidence type="ECO:0000256" key="1">
    <source>
        <dbReference type="PROSITE-ProRule" id="PRU00339"/>
    </source>
</evidence>
<sequence>MKIISLICIIFILSACAVPSINLFSDDTDGLIRDENGNIVNELSKAEKARRDALVAGKSSRPSLASLDLQPARIDEVDIPELSLVAKRDQYEALLPLINDPIQKQQVAFRLADIKMLIAEQQLEQGIGLEDSASEALANVNTAQDSLQDLGSVGGVFADAISDYKLVLEQHSIIAPTLGLALTPEQQALNRKQMDAMYQLTRALDLSAQPDESVKVAKQFLTTFNIEQFNVTPYHLELYFRIGEYYFNRQRFSEAVGYYSQVVSYGNAGAQYQTNFYAISAYMLGWSHFKLDDYANAMEGFATMLDASISQINRIDSMKLDDLPITKGELRLVKDSIRVMALTFSYQGNAEAIQDFFTGFGNREYEQLIYNELAQQHLDNDRFQDSADVLVAFANEYPVHPRAVEFYIRHIDAFVLGDFPARVLLAKDSFVQTYSLGNYGKGVVQSLDTPIGRDAAPYLREYIKQLAQTEHSIAQGIDAILAARANTSSDQRAPNSGFVGEQIDQEQSVGWKLADAQDLQELSNQAYSKAKDYYENFIATFSPDPEVAELRFYLGEAHFALAEYIQAIEVFETYAYFDSPNPKAVEAAYAALLAYENLPAMTPKEMEMATASTIKYQVPLFPQQLSQARFIETFGEDERAPVVALTLMQDLFKQTNYIPAQKWAKWLLDAASDTGFASISTETVTSAMLVMAHSHFAMEGFAAAEQAYRELLVRLPDTDERKVGLSDRLAASLYKQAENLLVTAGLDTATLQTRNITSKAQLTDLQIATLEQGVELLQKVVTDTPLSEFRLAAHYDSAVYYSLLENWPLAIAGFIDFRSRYPEHPLSQGIEDQLYYAYEQTQDWPKAAAILMTKYNQAPNTETGRLALYRAAEYYEKAGDRSESLDKFRAYAHKYPRPLADANEARFTLSEFYLESGEDSKRRFWLNKLVQAQEQVMNSEPALSSPRSVYLASMAAMVFANDADNAFTKIKLSQPLAQSLQRKQSALKKAIQEYDRVMAFGSKEYVTAANYKLANLYLTLADDLMNSDRPADLSALELSQYEILLEEQAYPFEETAIDLHENNITRIQSGLYDDWIKQSFGVLKNVMPGRYNKPEILAEVSYEDF</sequence>
<keyword evidence="2" id="KW-0732">Signal</keyword>
<evidence type="ECO:0000256" key="2">
    <source>
        <dbReference type="SAM" id="SignalP"/>
    </source>
</evidence>
<evidence type="ECO:0000313" key="3">
    <source>
        <dbReference type="EMBL" id="MDT0595027.1"/>
    </source>
</evidence>
<comment type="caution">
    <text evidence="3">The sequence shown here is derived from an EMBL/GenBank/DDBJ whole genome shotgun (WGS) entry which is preliminary data.</text>
</comment>
<gene>
    <name evidence="3" type="ORF">RM552_09255</name>
</gene>
<dbReference type="InterPro" id="IPR011990">
    <property type="entry name" value="TPR-like_helical_dom_sf"/>
</dbReference>
<dbReference type="SMART" id="SM00028">
    <property type="entry name" value="TPR"/>
    <property type="match status" value="4"/>
</dbReference>
<organism evidence="3 4">
    <name type="scientific">Glaciecola petra</name>
    <dbReference type="NCBI Taxonomy" id="3075602"/>
    <lineage>
        <taxon>Bacteria</taxon>
        <taxon>Pseudomonadati</taxon>
        <taxon>Pseudomonadota</taxon>
        <taxon>Gammaproteobacteria</taxon>
        <taxon>Alteromonadales</taxon>
        <taxon>Alteromonadaceae</taxon>
        <taxon>Glaciecola</taxon>
    </lineage>
</organism>
<dbReference type="RefSeq" id="WP_311368544.1">
    <property type="nucleotide sequence ID" value="NZ_JAVRHX010000002.1"/>
</dbReference>
<dbReference type="Proteomes" id="UP001253545">
    <property type="component" value="Unassembled WGS sequence"/>
</dbReference>
<reference evidence="3 4" key="1">
    <citation type="submission" date="2023-09" db="EMBL/GenBank/DDBJ databases">
        <authorList>
            <person name="Rey-Velasco X."/>
        </authorList>
    </citation>
    <scope>NUCLEOTIDE SEQUENCE [LARGE SCALE GENOMIC DNA]</scope>
    <source>
        <strain evidence="3 4">P117</strain>
    </source>
</reference>
<dbReference type="PROSITE" id="PS50005">
    <property type="entry name" value="TPR"/>
    <property type="match status" value="1"/>
</dbReference>
<accession>A0ABU2ZUC7</accession>
<feature type="chain" id="PRO_5045096218" evidence="2">
    <location>
        <begin position="18"/>
        <end position="1105"/>
    </location>
</feature>
<evidence type="ECO:0000313" key="4">
    <source>
        <dbReference type="Proteomes" id="UP001253545"/>
    </source>
</evidence>
<keyword evidence="4" id="KW-1185">Reference proteome</keyword>
<dbReference type="SUPFAM" id="SSF81901">
    <property type="entry name" value="HCP-like"/>
    <property type="match status" value="1"/>
</dbReference>
<name>A0ABU2ZUC7_9ALTE</name>
<feature type="signal peptide" evidence="2">
    <location>
        <begin position="1"/>
        <end position="17"/>
    </location>
</feature>
<keyword evidence="1" id="KW-0802">TPR repeat</keyword>